<evidence type="ECO:0000313" key="2">
    <source>
        <dbReference type="Proteomes" id="UP000324629"/>
    </source>
</evidence>
<proteinExistence type="predicted"/>
<feature type="non-terminal residue" evidence="1">
    <location>
        <position position="1"/>
    </location>
</feature>
<gene>
    <name evidence="1" type="ORF">DEA37_0013348</name>
</gene>
<evidence type="ECO:0000313" key="1">
    <source>
        <dbReference type="EMBL" id="KAA3680698.1"/>
    </source>
</evidence>
<dbReference type="PANTHER" id="PTHR47331">
    <property type="entry name" value="PHD-TYPE DOMAIN-CONTAINING PROTEIN"/>
    <property type="match status" value="1"/>
</dbReference>
<comment type="caution">
    <text evidence="1">The sequence shown here is derived from an EMBL/GenBank/DDBJ whole genome shotgun (WGS) entry which is preliminary data.</text>
</comment>
<sequence length="93" mass="10439">LSVQWNAKTDSFILTFIHPDKPVTRKGILSRLSTLYGSLAFVSPCSLPGKHPLQALCQELMGWDKLVNLNSAVRRWTLVDASISYCLFSTKEQ</sequence>
<protein>
    <submittedName>
        <fullName evidence="1">Uncharacterized protein</fullName>
    </submittedName>
</protein>
<reference evidence="1 2" key="1">
    <citation type="journal article" date="2019" name="Gigascience">
        <title>Whole-genome sequence of the oriental lung fluke Paragonimus westermani.</title>
        <authorList>
            <person name="Oey H."/>
            <person name="Zakrzewski M."/>
            <person name="Narain K."/>
            <person name="Devi K.R."/>
            <person name="Agatsuma T."/>
            <person name="Nawaratna S."/>
            <person name="Gobert G.N."/>
            <person name="Jones M.K."/>
            <person name="Ragan M.A."/>
            <person name="McManus D.P."/>
            <person name="Krause L."/>
        </authorList>
    </citation>
    <scope>NUCLEOTIDE SEQUENCE [LARGE SCALE GENOMIC DNA]</scope>
    <source>
        <strain evidence="1 2">IND2009</strain>
    </source>
</reference>
<dbReference type="Proteomes" id="UP000324629">
    <property type="component" value="Unassembled WGS sequence"/>
</dbReference>
<accession>A0A5J4P019</accession>
<dbReference type="EMBL" id="QNGE01000375">
    <property type="protein sequence ID" value="KAA3680698.1"/>
    <property type="molecule type" value="Genomic_DNA"/>
</dbReference>
<dbReference type="InterPro" id="IPR008042">
    <property type="entry name" value="Retrotrans_Pao"/>
</dbReference>
<keyword evidence="2" id="KW-1185">Reference proteome</keyword>
<dbReference type="Pfam" id="PF05380">
    <property type="entry name" value="Peptidase_A17"/>
    <property type="match status" value="1"/>
</dbReference>
<dbReference type="AlphaFoldDB" id="A0A5J4P019"/>
<name>A0A5J4P019_9TREM</name>
<organism evidence="1 2">
    <name type="scientific">Paragonimus westermani</name>
    <dbReference type="NCBI Taxonomy" id="34504"/>
    <lineage>
        <taxon>Eukaryota</taxon>
        <taxon>Metazoa</taxon>
        <taxon>Spiralia</taxon>
        <taxon>Lophotrochozoa</taxon>
        <taxon>Platyhelminthes</taxon>
        <taxon>Trematoda</taxon>
        <taxon>Digenea</taxon>
        <taxon>Plagiorchiida</taxon>
        <taxon>Troglotremata</taxon>
        <taxon>Troglotrematidae</taxon>
        <taxon>Paragonimus</taxon>
    </lineage>
</organism>